<evidence type="ECO:0008006" key="4">
    <source>
        <dbReference type="Google" id="ProtNLM"/>
    </source>
</evidence>
<dbReference type="Gene3D" id="2.130.10.10">
    <property type="entry name" value="YVTN repeat-like/Quinoprotein amine dehydrogenase"/>
    <property type="match status" value="1"/>
</dbReference>
<proteinExistence type="inferred from homology"/>
<dbReference type="GO" id="GO:0017057">
    <property type="term" value="F:6-phosphogluconolactonase activity"/>
    <property type="evidence" value="ECO:0007669"/>
    <property type="project" value="TreeGrafter"/>
</dbReference>
<name>A0A2C5XU22_9HYPO</name>
<dbReference type="FunFam" id="2.130.10.10:FF:000244">
    <property type="entry name" value="Carboxy-cis,cis-muconate cyclase"/>
    <property type="match status" value="1"/>
</dbReference>
<dbReference type="Proteomes" id="UP000224854">
    <property type="component" value="Unassembled WGS sequence"/>
</dbReference>
<accession>A0A2C5XU22</accession>
<comment type="similarity">
    <text evidence="1">Belongs to the cycloisomerase 2 family.</text>
</comment>
<dbReference type="Pfam" id="PF10282">
    <property type="entry name" value="Lactonase"/>
    <property type="match status" value="1"/>
</dbReference>
<evidence type="ECO:0000313" key="3">
    <source>
        <dbReference type="Proteomes" id="UP000224854"/>
    </source>
</evidence>
<keyword evidence="3" id="KW-1185">Reference proteome</keyword>
<organism evidence="2 3">
    <name type="scientific">Ophiocordyceps australis</name>
    <dbReference type="NCBI Taxonomy" id="1399860"/>
    <lineage>
        <taxon>Eukaryota</taxon>
        <taxon>Fungi</taxon>
        <taxon>Dikarya</taxon>
        <taxon>Ascomycota</taxon>
        <taxon>Pezizomycotina</taxon>
        <taxon>Sordariomycetes</taxon>
        <taxon>Hypocreomycetidae</taxon>
        <taxon>Hypocreales</taxon>
        <taxon>Ophiocordycipitaceae</taxon>
        <taxon>Ophiocordyceps</taxon>
    </lineage>
</organism>
<dbReference type="PANTHER" id="PTHR30344">
    <property type="entry name" value="6-PHOSPHOGLUCONOLACTONASE-RELATED"/>
    <property type="match status" value="1"/>
</dbReference>
<dbReference type="PANTHER" id="PTHR30344:SF4">
    <property type="entry name" value="CYCLASE, PUTATIVE (AFU_ORTHOLOGUE AFUA_6G11580)-RELATED"/>
    <property type="match status" value="1"/>
</dbReference>
<dbReference type="AlphaFoldDB" id="A0A2C5XU22"/>
<gene>
    <name evidence="2" type="ORF">CDD82_2625</name>
</gene>
<dbReference type="InterPro" id="IPR015943">
    <property type="entry name" value="WD40/YVTN_repeat-like_dom_sf"/>
</dbReference>
<dbReference type="InterPro" id="IPR050282">
    <property type="entry name" value="Cycloisomerase_2"/>
</dbReference>
<dbReference type="OrthoDB" id="1715191at2759"/>
<sequence length="361" mass="39514">MPIHHLMVGTWTPPGYIFTVAFDDVALSLQLVQQTAIPQDEPISWMAFSHDKKNIYGAALKKWNSFAVQSPTDIAHQVSLPLQDVRAQDPDSDSRAIYLTAAATPPYAVYANPFYSFAGNGTVISVTPSGALDPDNVSLFPLDATSGIHGSVFEPQGKILYSADLTANKIWVHRRRDAAPDLDLVGSIDAPAPDDHPRWVAMHPSGNYLYALMESGNRICQFAIDSDSHMPVFTDKSFPLVPEGTDRASQYRADVVALSMSAQSLFATTRGPDDSTQGFVSTFALDPDGSILRHIATMPTDTSGGHSNAISPADFSDEWVAIVEDVKGYLDMYRWDNETLSRVARLQVDHDGFGMNAIWYD</sequence>
<reference evidence="2 3" key="1">
    <citation type="submission" date="2017-06" db="EMBL/GenBank/DDBJ databases">
        <title>Ant-infecting Ophiocordyceps genomes reveal a high diversity of potential behavioral manipulation genes and a possible major role for enterotoxins.</title>
        <authorList>
            <person name="De Bekker C."/>
            <person name="Evans H.C."/>
            <person name="Brachmann A."/>
            <person name="Hughes D.P."/>
        </authorList>
    </citation>
    <scope>NUCLEOTIDE SEQUENCE [LARGE SCALE GENOMIC DNA]</scope>
    <source>
        <strain evidence="2 3">1348a</strain>
    </source>
</reference>
<dbReference type="EMBL" id="NJEU01001990">
    <property type="protein sequence ID" value="PHH58883.1"/>
    <property type="molecule type" value="Genomic_DNA"/>
</dbReference>
<comment type="caution">
    <text evidence="2">The sequence shown here is derived from an EMBL/GenBank/DDBJ whole genome shotgun (WGS) entry which is preliminary data.</text>
</comment>
<dbReference type="SUPFAM" id="SSF75011">
    <property type="entry name" value="3-carboxy-cis,cis-mucoante lactonizing enzyme"/>
    <property type="match status" value="1"/>
</dbReference>
<evidence type="ECO:0000313" key="2">
    <source>
        <dbReference type="EMBL" id="PHH58883.1"/>
    </source>
</evidence>
<dbReference type="InterPro" id="IPR019405">
    <property type="entry name" value="Lactonase_7-beta_prop"/>
</dbReference>
<protein>
    <recommendedName>
        <fullName evidence="4">Carboxy-cis,cis-muconate cyclase</fullName>
    </recommendedName>
</protein>
<evidence type="ECO:0000256" key="1">
    <source>
        <dbReference type="ARBA" id="ARBA00005564"/>
    </source>
</evidence>